<organism evidence="1 2">
    <name type="scientific">Coniosporium uncinatum</name>
    <dbReference type="NCBI Taxonomy" id="93489"/>
    <lineage>
        <taxon>Eukaryota</taxon>
        <taxon>Fungi</taxon>
        <taxon>Dikarya</taxon>
        <taxon>Ascomycota</taxon>
        <taxon>Pezizomycotina</taxon>
        <taxon>Dothideomycetes</taxon>
        <taxon>Dothideomycetes incertae sedis</taxon>
        <taxon>Coniosporium</taxon>
    </lineage>
</organism>
<gene>
    <name evidence="1" type="ORF">LTS18_007046</name>
</gene>
<dbReference type="Proteomes" id="UP001186974">
    <property type="component" value="Unassembled WGS sequence"/>
</dbReference>
<dbReference type="EMBL" id="JAWDJW010008077">
    <property type="protein sequence ID" value="KAK3061088.1"/>
    <property type="molecule type" value="Genomic_DNA"/>
</dbReference>
<proteinExistence type="predicted"/>
<keyword evidence="2" id="KW-1185">Reference proteome</keyword>
<accession>A0ACC3D2Z4</accession>
<evidence type="ECO:0000313" key="1">
    <source>
        <dbReference type="EMBL" id="KAK3061088.1"/>
    </source>
</evidence>
<name>A0ACC3D2Z4_9PEZI</name>
<reference evidence="1" key="1">
    <citation type="submission" date="2024-09" db="EMBL/GenBank/DDBJ databases">
        <title>Black Yeasts Isolated from many extreme environments.</title>
        <authorList>
            <person name="Coleine C."/>
            <person name="Stajich J.E."/>
            <person name="Selbmann L."/>
        </authorList>
    </citation>
    <scope>NUCLEOTIDE SEQUENCE</scope>
    <source>
        <strain evidence="1">CCFEE 5737</strain>
    </source>
</reference>
<comment type="caution">
    <text evidence="1">The sequence shown here is derived from an EMBL/GenBank/DDBJ whole genome shotgun (WGS) entry which is preliminary data.</text>
</comment>
<feature type="non-terminal residue" evidence="1">
    <location>
        <position position="69"/>
    </location>
</feature>
<evidence type="ECO:0000313" key="2">
    <source>
        <dbReference type="Proteomes" id="UP001186974"/>
    </source>
</evidence>
<protein>
    <submittedName>
        <fullName evidence="1">Uncharacterized protein</fullName>
    </submittedName>
</protein>
<sequence>MVSNSFSTGRDEGKPVPEKPLYQEHLSSPSSDGEHVDEYQEFLALDAKYDGKARRKLLNKIDWRLLPVL</sequence>